<gene>
    <name evidence="3" type="ORF">APZ41_013185</name>
</gene>
<feature type="chain" id="PRO_5010515736" evidence="2">
    <location>
        <begin position="29"/>
        <end position="190"/>
    </location>
</feature>
<protein>
    <submittedName>
        <fullName evidence="3">Uncharacterized protein</fullName>
    </submittedName>
</protein>
<feature type="signal peptide" evidence="2">
    <location>
        <begin position="1"/>
        <end position="28"/>
    </location>
</feature>
<organism evidence="3 4">
    <name type="scientific">Roseomonas mucosa</name>
    <dbReference type="NCBI Taxonomy" id="207340"/>
    <lineage>
        <taxon>Bacteria</taxon>
        <taxon>Pseudomonadati</taxon>
        <taxon>Pseudomonadota</taxon>
        <taxon>Alphaproteobacteria</taxon>
        <taxon>Acetobacterales</taxon>
        <taxon>Roseomonadaceae</taxon>
        <taxon>Roseomonas</taxon>
    </lineage>
</organism>
<proteinExistence type="predicted"/>
<dbReference type="RefSeq" id="WP_099780877.1">
    <property type="nucleotide sequence ID" value="NZ_AP031463.1"/>
</dbReference>
<evidence type="ECO:0000313" key="3">
    <source>
        <dbReference type="EMBL" id="ONH82710.1"/>
    </source>
</evidence>
<keyword evidence="1" id="KW-0812">Transmembrane</keyword>
<comment type="caution">
    <text evidence="3">The sequence shown here is derived from an EMBL/GenBank/DDBJ whole genome shotgun (WGS) entry which is preliminary data.</text>
</comment>
<keyword evidence="1" id="KW-0472">Membrane</keyword>
<name>A0A1S8D543_9PROT</name>
<sequence length="190" mass="19830">MMTRRTFCHTAAAGVAATVSLGAGSSGALGSMGPVQAPGAVIGDTRLVASRDFARRAAASGAAEYAYRDDPARLWLETLSGLSRARPMAIAGLTTPGALFFLERWAWDLRMRVMTRMEHVALAGGGWRHFAAGTPVLLPEGGNFGMEGADYLLSGAAGWADRTHAAPPGIVGDSEFLVSWVIAPRTVAVS</sequence>
<reference evidence="3" key="1">
    <citation type="submission" date="2016-12" db="EMBL/GenBank/DDBJ databases">
        <title>Draft genome sequence of Roseomonas mucosa strain AU37, isolated from a peripheral intravenous catheter.</title>
        <authorList>
            <person name="Choudhury M.A."/>
            <person name="Sidjabat H.E."/>
            <person name="Wailan A.M."/>
            <person name="Zhang L."/>
            <person name="Marsh N.M."/>
            <person name="Rickard C.M."/>
            <person name="Davies M."/>
            <person name="Mcmillan D.J."/>
        </authorList>
    </citation>
    <scope>NUCLEOTIDE SEQUENCE [LARGE SCALE GENOMIC DNA]</scope>
    <source>
        <strain evidence="3">AU37</strain>
    </source>
</reference>
<dbReference type="EMBL" id="LLWF02000044">
    <property type="protein sequence ID" value="ONH82710.1"/>
    <property type="molecule type" value="Genomic_DNA"/>
</dbReference>
<feature type="transmembrane region" description="Helical" evidence="1">
    <location>
        <begin position="88"/>
        <end position="107"/>
    </location>
</feature>
<dbReference type="STRING" id="207340.APZ41_013185"/>
<keyword evidence="4" id="KW-1185">Reference proteome</keyword>
<dbReference type="InterPro" id="IPR006311">
    <property type="entry name" value="TAT_signal"/>
</dbReference>
<accession>A0A1S8D543</accession>
<evidence type="ECO:0000313" key="4">
    <source>
        <dbReference type="Proteomes" id="UP000054844"/>
    </source>
</evidence>
<evidence type="ECO:0000256" key="2">
    <source>
        <dbReference type="SAM" id="SignalP"/>
    </source>
</evidence>
<dbReference type="Proteomes" id="UP000054844">
    <property type="component" value="Unassembled WGS sequence"/>
</dbReference>
<evidence type="ECO:0000256" key="1">
    <source>
        <dbReference type="SAM" id="Phobius"/>
    </source>
</evidence>
<dbReference type="AlphaFoldDB" id="A0A1S8D543"/>
<dbReference type="PROSITE" id="PS51318">
    <property type="entry name" value="TAT"/>
    <property type="match status" value="1"/>
</dbReference>
<keyword evidence="2" id="KW-0732">Signal</keyword>
<keyword evidence="1" id="KW-1133">Transmembrane helix</keyword>